<feature type="region of interest" description="Disordered" evidence="1">
    <location>
        <begin position="1"/>
        <end position="32"/>
    </location>
</feature>
<accession>A0A232FNJ6</accession>
<name>A0A232FNJ6_9HYME</name>
<evidence type="ECO:0000313" key="3">
    <source>
        <dbReference type="Proteomes" id="UP000215335"/>
    </source>
</evidence>
<evidence type="ECO:0000313" key="2">
    <source>
        <dbReference type="EMBL" id="OXU31947.1"/>
    </source>
</evidence>
<protein>
    <recommendedName>
        <fullName evidence="4">Transposase Tc1-like domain-containing protein</fullName>
    </recommendedName>
</protein>
<comment type="caution">
    <text evidence="2">The sequence shown here is derived from an EMBL/GenBank/DDBJ whole genome shotgun (WGS) entry which is preliminary data.</text>
</comment>
<dbReference type="EMBL" id="NNAY01000015">
    <property type="protein sequence ID" value="OXU31947.1"/>
    <property type="molecule type" value="Genomic_DNA"/>
</dbReference>
<feature type="compositionally biased region" description="Basic and acidic residues" evidence="1">
    <location>
        <begin position="21"/>
        <end position="30"/>
    </location>
</feature>
<proteinExistence type="predicted"/>
<dbReference type="Proteomes" id="UP000215335">
    <property type="component" value="Unassembled WGS sequence"/>
</dbReference>
<dbReference type="AlphaFoldDB" id="A0A232FNJ6"/>
<evidence type="ECO:0000256" key="1">
    <source>
        <dbReference type="SAM" id="MobiDB-lite"/>
    </source>
</evidence>
<sequence>MSALWRIGHSRDEIPQEDPDNLAHDRRKDTNGGQYALTEAELERVRLTLRDNLFQAVCKLPALLDFDISEQSLRNNIKKRLNLKNRKTARKSIITANDQQIRLAYANEHG</sequence>
<reference evidence="2 3" key="1">
    <citation type="journal article" date="2017" name="Curr. Biol.">
        <title>The Evolution of Venom by Co-option of Single-Copy Genes.</title>
        <authorList>
            <person name="Martinson E.O."/>
            <person name="Mrinalini"/>
            <person name="Kelkar Y.D."/>
            <person name="Chang C.H."/>
            <person name="Werren J.H."/>
        </authorList>
    </citation>
    <scope>NUCLEOTIDE SEQUENCE [LARGE SCALE GENOMIC DNA]</scope>
    <source>
        <strain evidence="2 3">Alberta</strain>
        <tissue evidence="2">Whole body</tissue>
    </source>
</reference>
<organism evidence="2 3">
    <name type="scientific">Trichomalopsis sarcophagae</name>
    <dbReference type="NCBI Taxonomy" id="543379"/>
    <lineage>
        <taxon>Eukaryota</taxon>
        <taxon>Metazoa</taxon>
        <taxon>Ecdysozoa</taxon>
        <taxon>Arthropoda</taxon>
        <taxon>Hexapoda</taxon>
        <taxon>Insecta</taxon>
        <taxon>Pterygota</taxon>
        <taxon>Neoptera</taxon>
        <taxon>Endopterygota</taxon>
        <taxon>Hymenoptera</taxon>
        <taxon>Apocrita</taxon>
        <taxon>Proctotrupomorpha</taxon>
        <taxon>Chalcidoidea</taxon>
        <taxon>Pteromalidae</taxon>
        <taxon>Pteromalinae</taxon>
        <taxon>Trichomalopsis</taxon>
    </lineage>
</organism>
<keyword evidence="3" id="KW-1185">Reference proteome</keyword>
<evidence type="ECO:0008006" key="4">
    <source>
        <dbReference type="Google" id="ProtNLM"/>
    </source>
</evidence>
<gene>
    <name evidence="2" type="ORF">TSAR_010225</name>
</gene>